<feature type="transmembrane region" description="Helical" evidence="1">
    <location>
        <begin position="429"/>
        <end position="448"/>
    </location>
</feature>
<accession>A0A0R3DQS3</accession>
<proteinExistence type="predicted"/>
<feature type="transmembrane region" description="Helical" evidence="1">
    <location>
        <begin position="338"/>
        <end position="355"/>
    </location>
</feature>
<feature type="transmembrane region" description="Helical" evidence="1">
    <location>
        <begin position="91"/>
        <end position="110"/>
    </location>
</feature>
<feature type="transmembrane region" description="Helical" evidence="1">
    <location>
        <begin position="164"/>
        <end position="181"/>
    </location>
</feature>
<dbReference type="EMBL" id="LJYG01000085">
    <property type="protein sequence ID" value="KRQ10148.1"/>
    <property type="molecule type" value="Genomic_DNA"/>
</dbReference>
<feature type="transmembrane region" description="Helical" evidence="1">
    <location>
        <begin position="188"/>
        <end position="209"/>
    </location>
</feature>
<gene>
    <name evidence="2" type="ORF">AOQ71_19435</name>
</gene>
<feature type="transmembrane region" description="Helical" evidence="1">
    <location>
        <begin position="375"/>
        <end position="392"/>
    </location>
</feature>
<keyword evidence="1" id="KW-1133">Transmembrane helix</keyword>
<evidence type="ECO:0000313" key="2">
    <source>
        <dbReference type="EMBL" id="KRQ10148.1"/>
    </source>
</evidence>
<feature type="transmembrane region" description="Helical" evidence="1">
    <location>
        <begin position="285"/>
        <end position="305"/>
    </location>
</feature>
<feature type="transmembrane region" description="Helical" evidence="1">
    <location>
        <begin position="253"/>
        <end position="273"/>
    </location>
</feature>
<keyword evidence="1" id="KW-0812">Transmembrane</keyword>
<keyword evidence="1" id="KW-0472">Membrane</keyword>
<evidence type="ECO:0000256" key="1">
    <source>
        <dbReference type="SAM" id="Phobius"/>
    </source>
</evidence>
<dbReference type="RefSeq" id="WP_057749396.1">
    <property type="nucleotide sequence ID" value="NZ_LJYG01000085.1"/>
</dbReference>
<dbReference type="Proteomes" id="UP000051936">
    <property type="component" value="Unassembled WGS sequence"/>
</dbReference>
<reference evidence="2 3" key="1">
    <citation type="submission" date="2015-09" db="EMBL/GenBank/DDBJ databases">
        <title>Draft Genome Sequence of Bradyrhizobium manausense Strain BR 3351T, a Novel Symbiotic Nitrogen-Fixing Alphaproteobacterium Isolated from Brazilian Amazon Rain Forest.</title>
        <authorList>
            <person name="De Araujo J.L."/>
            <person name="Zilli J.E."/>
        </authorList>
    </citation>
    <scope>NUCLEOTIDE SEQUENCE [LARGE SCALE GENOMIC DNA]</scope>
    <source>
        <strain evidence="2 3">BR3351</strain>
    </source>
</reference>
<evidence type="ECO:0000313" key="3">
    <source>
        <dbReference type="Proteomes" id="UP000051936"/>
    </source>
</evidence>
<feature type="transmembrane region" description="Helical" evidence="1">
    <location>
        <begin position="48"/>
        <end position="70"/>
    </location>
</feature>
<dbReference type="OrthoDB" id="861753at2"/>
<feature type="transmembrane region" description="Helical" evidence="1">
    <location>
        <begin position="116"/>
        <end position="134"/>
    </location>
</feature>
<keyword evidence="3" id="KW-1185">Reference proteome</keyword>
<name>A0A0R3DQS3_9BRAD</name>
<dbReference type="AlphaFoldDB" id="A0A0R3DQS3"/>
<comment type="caution">
    <text evidence="2">The sequence shown here is derived from an EMBL/GenBank/DDBJ whole genome shotgun (WGS) entry which is preliminary data.</text>
</comment>
<organism evidence="2 3">
    <name type="scientific">Bradyrhizobium manausense</name>
    <dbReference type="NCBI Taxonomy" id="989370"/>
    <lineage>
        <taxon>Bacteria</taxon>
        <taxon>Pseudomonadati</taxon>
        <taxon>Pseudomonadota</taxon>
        <taxon>Alphaproteobacteria</taxon>
        <taxon>Hyphomicrobiales</taxon>
        <taxon>Nitrobacteraceae</taxon>
        <taxon>Bradyrhizobium</taxon>
    </lineage>
</organism>
<sequence>MLLVIDRGFDLTDEAMYLYDMEHAGPSSGTHIYLIAGRLGHLFHNNIVVWRVISLCLNMAGSLIFAAGFWRLGTGLGLFGNSRSKSDRTGFFIAILIGSLGYYGVGPPSLSSNSVAAFGLVSGTGLLALAVTAAPGIRRHVLIALSSLAIVLLEAARISAGAGYLLAAPAMLWLASTLLGWQATIRLALVHILFGVLWTIVLATAFDAWQQILPVIQLMLSTGNSEGSSYNYGVLAEQHLVDLFGFAWQSLRYAAAAVGAGLLASLPLGWRAFFTSPSPPVLRQVRASVLFFAALLPLIPLWDYLSLVNIFANWPSGLCADAAMIVCDQPIGMTGRPFMYAVGGQIVVAALFAMLDRLPPKSAPFNETGRWTASAWSILLVLLLILTIVTSLGTNTGLLAHSIFCMGPLMAAGYIALTHAGLRLGRIPGCVAPVSLICFSLLVVVSIAHNRLFFPYRLDGTIFRQTTRLDHPPELKGLKVSASLSSELANIERTLLSAGFDPQRDLVLPIYNMPGLIVGTNTRAFGFAWLDTGPGWDEINCHRIKTDPADLRSIGRLFVLSNSPASPALANCLRERGVDMAAEQRIATIPVEATPPVKVGIVPIP</sequence>
<protein>
    <submittedName>
        <fullName evidence="2">Uncharacterized protein</fullName>
    </submittedName>
</protein>
<feature type="transmembrane region" description="Helical" evidence="1">
    <location>
        <begin position="398"/>
        <end position="417"/>
    </location>
</feature>